<dbReference type="GO" id="GO:0016020">
    <property type="term" value="C:membrane"/>
    <property type="evidence" value="ECO:0007669"/>
    <property type="project" value="UniProtKB-SubCell"/>
</dbReference>
<comment type="subcellular location">
    <subcellularLocation>
        <location evidence="1">Membrane</location>
        <topology evidence="1">Multi-pass membrane protein</topology>
    </subcellularLocation>
</comment>
<evidence type="ECO:0000256" key="4">
    <source>
        <dbReference type="ARBA" id="ARBA00022692"/>
    </source>
</evidence>
<feature type="domain" description="ABC transporter" evidence="11">
    <location>
        <begin position="918"/>
        <end position="1160"/>
    </location>
</feature>
<dbReference type="InterPro" id="IPR034003">
    <property type="entry name" value="ABCG_PDR_2"/>
</dbReference>
<reference evidence="13" key="1">
    <citation type="journal article" date="2018" name="Nat. Microbiol.">
        <title>Leveraging single-cell genomics to expand the fungal tree of life.</title>
        <authorList>
            <person name="Ahrendt S.R."/>
            <person name="Quandt C.A."/>
            <person name="Ciobanu D."/>
            <person name="Clum A."/>
            <person name="Salamov A."/>
            <person name="Andreopoulos B."/>
            <person name="Cheng J.F."/>
            <person name="Woyke T."/>
            <person name="Pelin A."/>
            <person name="Henrissat B."/>
            <person name="Reynolds N.K."/>
            <person name="Benny G.L."/>
            <person name="Smith M.E."/>
            <person name="James T.Y."/>
            <person name="Grigoriev I.V."/>
        </authorList>
    </citation>
    <scope>NUCLEOTIDE SEQUENCE [LARGE SCALE GENOMIC DNA]</scope>
    <source>
        <strain evidence="13">RSA 1356</strain>
    </source>
</reference>
<feature type="transmembrane region" description="Helical" evidence="10">
    <location>
        <begin position="1399"/>
        <end position="1421"/>
    </location>
</feature>
<evidence type="ECO:0000313" key="13">
    <source>
        <dbReference type="Proteomes" id="UP000271241"/>
    </source>
</evidence>
<dbReference type="PANTHER" id="PTHR19241">
    <property type="entry name" value="ATP-BINDING CASSETTE TRANSPORTER"/>
    <property type="match status" value="1"/>
</dbReference>
<feature type="transmembrane region" description="Helical" evidence="10">
    <location>
        <begin position="717"/>
        <end position="734"/>
    </location>
</feature>
<gene>
    <name evidence="12" type="ORF">THASP1DRAFT_25603</name>
</gene>
<feature type="transmembrane region" description="Helical" evidence="10">
    <location>
        <begin position="1294"/>
        <end position="1315"/>
    </location>
</feature>
<evidence type="ECO:0000256" key="8">
    <source>
        <dbReference type="ARBA" id="ARBA00023136"/>
    </source>
</evidence>
<feature type="domain" description="ABC transporter" evidence="11">
    <location>
        <begin position="213"/>
        <end position="463"/>
    </location>
</feature>
<evidence type="ECO:0000256" key="9">
    <source>
        <dbReference type="SAM" id="MobiDB-lite"/>
    </source>
</evidence>
<evidence type="ECO:0000256" key="10">
    <source>
        <dbReference type="SAM" id="Phobius"/>
    </source>
</evidence>
<dbReference type="InterPro" id="IPR010929">
    <property type="entry name" value="PDR_CDR_ABC"/>
</dbReference>
<dbReference type="OrthoDB" id="245989at2759"/>
<feature type="transmembrane region" description="Helical" evidence="10">
    <location>
        <begin position="684"/>
        <end position="705"/>
    </location>
</feature>
<dbReference type="Proteomes" id="UP000271241">
    <property type="component" value="Unassembled WGS sequence"/>
</dbReference>
<dbReference type="InterPro" id="IPR017871">
    <property type="entry name" value="ABC_transporter-like_CS"/>
</dbReference>
<keyword evidence="5" id="KW-0547">Nucleotide-binding</keyword>
<dbReference type="Pfam" id="PF00005">
    <property type="entry name" value="ABC_tran"/>
    <property type="match status" value="2"/>
</dbReference>
<name>A0A4P9XJP9_9FUNG</name>
<feature type="transmembrane region" description="Helical" evidence="10">
    <location>
        <begin position="1265"/>
        <end position="1282"/>
    </location>
</feature>
<dbReference type="InterPro" id="IPR003593">
    <property type="entry name" value="AAA+_ATPase"/>
</dbReference>
<evidence type="ECO:0000256" key="7">
    <source>
        <dbReference type="ARBA" id="ARBA00022989"/>
    </source>
</evidence>
<dbReference type="CDD" id="cd03232">
    <property type="entry name" value="ABCG_PDR_domain2"/>
    <property type="match status" value="1"/>
</dbReference>
<dbReference type="SMART" id="SM00382">
    <property type="entry name" value="AAA"/>
    <property type="match status" value="2"/>
</dbReference>
<feature type="transmembrane region" description="Helical" evidence="10">
    <location>
        <begin position="820"/>
        <end position="837"/>
    </location>
</feature>
<evidence type="ECO:0000256" key="5">
    <source>
        <dbReference type="ARBA" id="ARBA00022741"/>
    </source>
</evidence>
<evidence type="ECO:0000256" key="2">
    <source>
        <dbReference type="ARBA" id="ARBA00006012"/>
    </source>
</evidence>
<proteinExistence type="inferred from homology"/>
<comment type="similarity">
    <text evidence="2">Belongs to the ABC transporter superfamily. ABCG family. PDR (TC 3.A.1.205) subfamily.</text>
</comment>
<feature type="region of interest" description="Disordered" evidence="9">
    <location>
        <begin position="1"/>
        <end position="90"/>
    </location>
</feature>
<keyword evidence="13" id="KW-1185">Reference proteome</keyword>
<dbReference type="GO" id="GO:0140359">
    <property type="term" value="F:ABC-type transporter activity"/>
    <property type="evidence" value="ECO:0007669"/>
    <property type="project" value="InterPro"/>
</dbReference>
<dbReference type="EMBL" id="KZ992980">
    <property type="protein sequence ID" value="RKP05994.1"/>
    <property type="molecule type" value="Genomic_DNA"/>
</dbReference>
<dbReference type="Pfam" id="PF01061">
    <property type="entry name" value="ABC2_membrane"/>
    <property type="match status" value="2"/>
</dbReference>
<keyword evidence="8 10" id="KW-0472">Membrane</keyword>
<keyword evidence="3" id="KW-0813">Transport</keyword>
<organism evidence="12 13">
    <name type="scientific">Thamnocephalis sphaerospora</name>
    <dbReference type="NCBI Taxonomy" id="78915"/>
    <lineage>
        <taxon>Eukaryota</taxon>
        <taxon>Fungi</taxon>
        <taxon>Fungi incertae sedis</taxon>
        <taxon>Zoopagomycota</taxon>
        <taxon>Zoopagomycotina</taxon>
        <taxon>Zoopagomycetes</taxon>
        <taxon>Zoopagales</taxon>
        <taxon>Sigmoideomycetaceae</taxon>
        <taxon>Thamnocephalis</taxon>
    </lineage>
</organism>
<dbReference type="InterPro" id="IPR034001">
    <property type="entry name" value="ABCG_PDR_1"/>
</dbReference>
<dbReference type="Pfam" id="PF19055">
    <property type="entry name" value="ABC2_membrane_7"/>
    <property type="match status" value="2"/>
</dbReference>
<dbReference type="STRING" id="78915.A0A4P9XJP9"/>
<dbReference type="SUPFAM" id="SSF52540">
    <property type="entry name" value="P-loop containing nucleoside triphosphate hydrolases"/>
    <property type="match status" value="2"/>
</dbReference>
<dbReference type="GO" id="GO:0005524">
    <property type="term" value="F:ATP binding"/>
    <property type="evidence" value="ECO:0007669"/>
    <property type="project" value="UniProtKB-KW"/>
</dbReference>
<feature type="transmembrane region" description="Helical" evidence="10">
    <location>
        <begin position="1335"/>
        <end position="1361"/>
    </location>
</feature>
<dbReference type="FunFam" id="3.40.50.300:FF:000054">
    <property type="entry name" value="ABC multidrug transporter atrF"/>
    <property type="match status" value="1"/>
</dbReference>
<keyword evidence="4 10" id="KW-0812">Transmembrane</keyword>
<protein>
    <submittedName>
        <fullName evidence="12">ABC-2 type transporter-domain-containing protein</fullName>
    </submittedName>
</protein>
<feature type="transmembrane region" description="Helical" evidence="10">
    <location>
        <begin position="599"/>
        <end position="618"/>
    </location>
</feature>
<accession>A0A4P9XJP9</accession>
<feature type="compositionally biased region" description="Polar residues" evidence="9">
    <location>
        <begin position="12"/>
        <end position="30"/>
    </location>
</feature>
<dbReference type="PROSITE" id="PS50893">
    <property type="entry name" value="ABC_TRANSPORTER_2"/>
    <property type="match status" value="2"/>
</dbReference>
<dbReference type="InterPro" id="IPR013525">
    <property type="entry name" value="ABC2_TM"/>
</dbReference>
<keyword evidence="6" id="KW-0067">ATP-binding</keyword>
<evidence type="ECO:0000313" key="12">
    <source>
        <dbReference type="EMBL" id="RKP05994.1"/>
    </source>
</evidence>
<feature type="transmembrane region" description="Helical" evidence="10">
    <location>
        <begin position="574"/>
        <end position="593"/>
    </location>
</feature>
<feature type="compositionally biased region" description="Low complexity" evidence="9">
    <location>
        <begin position="41"/>
        <end position="57"/>
    </location>
</feature>
<dbReference type="Pfam" id="PF06422">
    <property type="entry name" value="PDR_CDR"/>
    <property type="match status" value="1"/>
</dbReference>
<dbReference type="Gene3D" id="3.40.50.300">
    <property type="entry name" value="P-loop containing nucleotide triphosphate hydrolases"/>
    <property type="match status" value="2"/>
</dbReference>
<evidence type="ECO:0000256" key="3">
    <source>
        <dbReference type="ARBA" id="ARBA00022448"/>
    </source>
</evidence>
<dbReference type="GO" id="GO:0016887">
    <property type="term" value="F:ATP hydrolysis activity"/>
    <property type="evidence" value="ECO:0007669"/>
    <property type="project" value="InterPro"/>
</dbReference>
<feature type="region of interest" description="Disordered" evidence="9">
    <location>
        <begin position="864"/>
        <end position="893"/>
    </location>
</feature>
<keyword evidence="7 10" id="KW-1133">Transmembrane helix</keyword>
<dbReference type="InterPro" id="IPR003439">
    <property type="entry name" value="ABC_transporter-like_ATP-bd"/>
</dbReference>
<dbReference type="CDD" id="cd03233">
    <property type="entry name" value="ABCG_PDR_domain1"/>
    <property type="match status" value="1"/>
</dbReference>
<dbReference type="InterPro" id="IPR043926">
    <property type="entry name" value="ABCG_dom"/>
</dbReference>
<dbReference type="PROSITE" id="PS00211">
    <property type="entry name" value="ABC_TRANSPORTER_1"/>
    <property type="match status" value="1"/>
</dbReference>
<sequence length="1539" mass="169996">MDGQGNDGTAADAQSASPSVADSVDTTSTRVDGAEESAEQASTLSASHSTASRSSSAKPKDKGKGPWFDIGVNDQPGAENGASEGGLVFPDEPAGAAGLYRATSHGESSIAFGEASCVNVQSGKEQYVQLSRTLSAISAQPTPATIEEGIPETGGIDLAALLNDRVDEQRTRGIPEKRLGVSFRDLVVIGDSAGEEHIQTVWSPLLHAGRAVARALHLRRRPPPPKPVEILHGITGLCADGEMLLVLGVPGSGCSTLLRVLANQRRTYREVRGDVAYGGIPADEMAKSYKGEIAYNQEDDIHYPTLTVKNTLEFVAKCRTPSTDIVTNPKLFIQGIVKMVTSVLGLSHCLDTLVGNERVRGVSGGERKRVSIAEQIVTRASVGIWDGSTRGLDASTALDFVRSLRISTDALGRSTIITLYQASESIYELFDKVLVLDQGHCIYFGPASDAKAYFERLGLHCPPRMTTPDFLTGVTQLTKRNVQPGYEDTAPKSAEEFASVYRASSVRQDVIHKLDEYDAQLERERPDIEFRTAIAQERHKGVRKRSPYITPYHHQLVACLVREFHLMSGSMGELISRFVFNAIMAVIVGSVFYKLPLNSSGAFTRGGVIFFALLFNALTSQAELPKTFFGRGVLYKHKALALYHPSAFYISQVLADIPRLAAQSLLFSVLIYWMAGLHSAADSFFTFFFILFVAAMTMTALFRMLGAVSPNVESANVLAGIFLLSFLLYAGYLIPLKSMRPWLIWVRYINPLAWSLEALMINEFKDLTFSCTPPNLLPYGPGYNNLAHQTCTIAGATPGSDTVPGAAYLRAQFSAHTSMLWPNIVITIGFWLLYMAITCVAIEVFEFGKGGYTVNVFKSRPSKPLPSQEMVEAGEGSAQQSTGPRADHHEDSEMSRAELQYVGMEHLKELPIFMWNRVSYTVPFKSDPGGKRQLLKDVTGWVRSGELVALMGSSGAGKTTLLDVLAQRKSVGTVSGDIRLEKQRPGPDFGLLTGYCEQMDVHNAFATVRETIRFSAYLRRPQSVSKIEKDRDVERIIELLELDPIADALIGSPETGWGISIEERKRVTIAMELAAKPTILFLDEPTSGLDAQASLTIVAFLRRLADGGQAIVCTIHQPSAVLFEHFDKLLLLARGGKTVYFGKIGQDARILISYFERNGAPKCPRKANPAEYILDAVGAGVSASVTQDWPTIWQDSPEAHGVKAIANYYSVQCDRDVAAQGDATQRHHGSNAQPYATSYFYQVRTVTSRMLLNYWRMPDYNFGRLVHQITVALILGFTFYRLGHDTDSMMNRSFALFQTTVLGVIIINDVMPQFFTQRALFARENSAGYYSWSVFTTTMVIAELPFIVFNATIFFAINYYLTNYNAASGRAIYFYLTYVSFMVFTASFGLWIAALAPNLGISMLLAPFFTSMMSLFSGVTIPHTAMPAFWRRWIYWIDPYHYAIEGLLTNDLHGVRAYCESDQYTVVEPAKGTCGEYFKDFLSNSFGYVDNPSATSACRYCQYKVGDEFYTGFDWDFSHRWRNFGLVYVDKGKWLQRAR</sequence>
<evidence type="ECO:0000256" key="1">
    <source>
        <dbReference type="ARBA" id="ARBA00004141"/>
    </source>
</evidence>
<dbReference type="InterPro" id="IPR027417">
    <property type="entry name" value="P-loop_NTPase"/>
</dbReference>
<feature type="transmembrane region" description="Helical" evidence="10">
    <location>
        <begin position="661"/>
        <end position="677"/>
    </location>
</feature>
<evidence type="ECO:0000259" key="11">
    <source>
        <dbReference type="PROSITE" id="PS50893"/>
    </source>
</evidence>
<evidence type="ECO:0000256" key="6">
    <source>
        <dbReference type="ARBA" id="ARBA00022840"/>
    </source>
</evidence>
<feature type="transmembrane region" description="Helical" evidence="10">
    <location>
        <begin position="1373"/>
        <end position="1393"/>
    </location>
</feature>